<dbReference type="Pfam" id="PF10405">
    <property type="entry name" value="BHD_3"/>
    <property type="match status" value="1"/>
</dbReference>
<gene>
    <name evidence="3" type="ORF">CJ030_MR7G013045</name>
</gene>
<dbReference type="GO" id="GO:0003684">
    <property type="term" value="F:damaged DNA binding"/>
    <property type="evidence" value="ECO:0007669"/>
    <property type="project" value="InterPro"/>
</dbReference>
<accession>A0A6A1V885</accession>
<feature type="coiled-coil region" evidence="1">
    <location>
        <begin position="25"/>
        <end position="52"/>
    </location>
</feature>
<dbReference type="GO" id="GO:0071942">
    <property type="term" value="C:XPC complex"/>
    <property type="evidence" value="ECO:0007669"/>
    <property type="project" value="TreeGrafter"/>
</dbReference>
<reference evidence="3 4" key="1">
    <citation type="journal article" date="2019" name="Plant Biotechnol. J.">
        <title>The red bayberry genome and genetic basis of sex determination.</title>
        <authorList>
            <person name="Jia H.M."/>
            <person name="Jia H.J."/>
            <person name="Cai Q.L."/>
            <person name="Wang Y."/>
            <person name="Zhao H.B."/>
            <person name="Yang W.F."/>
            <person name="Wang G.Y."/>
            <person name="Li Y.H."/>
            <person name="Zhan D.L."/>
            <person name="Shen Y.T."/>
            <person name="Niu Q.F."/>
            <person name="Chang L."/>
            <person name="Qiu J."/>
            <person name="Zhao L."/>
            <person name="Xie H.B."/>
            <person name="Fu W.Y."/>
            <person name="Jin J."/>
            <person name="Li X.W."/>
            <person name="Jiao Y."/>
            <person name="Zhou C.C."/>
            <person name="Tu T."/>
            <person name="Chai C.Y."/>
            <person name="Gao J.L."/>
            <person name="Fan L.J."/>
            <person name="van de Weg E."/>
            <person name="Wang J.Y."/>
            <person name="Gao Z.S."/>
        </authorList>
    </citation>
    <scope>NUCLEOTIDE SEQUENCE [LARGE SCALE GENOMIC DNA]</scope>
    <source>
        <tissue evidence="3">Leaves</tissue>
    </source>
</reference>
<dbReference type="GO" id="GO:0000111">
    <property type="term" value="C:nucleotide-excision repair factor 2 complex"/>
    <property type="evidence" value="ECO:0007669"/>
    <property type="project" value="TreeGrafter"/>
</dbReference>
<dbReference type="GO" id="GO:0003697">
    <property type="term" value="F:single-stranded DNA binding"/>
    <property type="evidence" value="ECO:0007669"/>
    <property type="project" value="TreeGrafter"/>
</dbReference>
<dbReference type="PANTHER" id="PTHR12135">
    <property type="entry name" value="DNA REPAIR PROTEIN XP-C / RAD4"/>
    <property type="match status" value="1"/>
</dbReference>
<feature type="domain" description="Rad4 beta-hairpin" evidence="2">
    <location>
        <begin position="1"/>
        <end position="31"/>
    </location>
</feature>
<keyword evidence="1" id="KW-0175">Coiled coil</keyword>
<dbReference type="InterPro" id="IPR004583">
    <property type="entry name" value="DNA_repair_Rad4"/>
</dbReference>
<proteinExistence type="predicted"/>
<dbReference type="OrthoDB" id="1733514at2759"/>
<organism evidence="3 4">
    <name type="scientific">Morella rubra</name>
    <name type="common">Chinese bayberry</name>
    <dbReference type="NCBI Taxonomy" id="262757"/>
    <lineage>
        <taxon>Eukaryota</taxon>
        <taxon>Viridiplantae</taxon>
        <taxon>Streptophyta</taxon>
        <taxon>Embryophyta</taxon>
        <taxon>Tracheophyta</taxon>
        <taxon>Spermatophyta</taxon>
        <taxon>Magnoliopsida</taxon>
        <taxon>eudicotyledons</taxon>
        <taxon>Gunneridae</taxon>
        <taxon>Pentapetalae</taxon>
        <taxon>rosids</taxon>
        <taxon>fabids</taxon>
        <taxon>Fagales</taxon>
        <taxon>Myricaceae</taxon>
        <taxon>Morella</taxon>
    </lineage>
</organism>
<dbReference type="AlphaFoldDB" id="A0A6A1V885"/>
<dbReference type="InterPro" id="IPR018328">
    <property type="entry name" value="Rad4_beta-hairpin_dom3"/>
</dbReference>
<dbReference type="GO" id="GO:0006298">
    <property type="term" value="P:mismatch repair"/>
    <property type="evidence" value="ECO:0007669"/>
    <property type="project" value="TreeGrafter"/>
</dbReference>
<dbReference type="GO" id="GO:0006289">
    <property type="term" value="P:nucleotide-excision repair"/>
    <property type="evidence" value="ECO:0007669"/>
    <property type="project" value="InterPro"/>
</dbReference>
<keyword evidence="4" id="KW-1185">Reference proteome</keyword>
<dbReference type="EMBL" id="RXIC02000025">
    <property type="protein sequence ID" value="KAB1208098.1"/>
    <property type="molecule type" value="Genomic_DNA"/>
</dbReference>
<dbReference type="InterPro" id="IPR042488">
    <property type="entry name" value="Rad4_BHD3_sf"/>
</dbReference>
<dbReference type="PANTHER" id="PTHR12135:SF0">
    <property type="entry name" value="DNA REPAIR PROTEIN COMPLEMENTING XP-C CELLS"/>
    <property type="match status" value="1"/>
</dbReference>
<evidence type="ECO:0000313" key="3">
    <source>
        <dbReference type="EMBL" id="KAB1208098.1"/>
    </source>
</evidence>
<evidence type="ECO:0000256" key="1">
    <source>
        <dbReference type="SAM" id="Coils"/>
    </source>
</evidence>
<dbReference type="Gene3D" id="3.30.70.2460">
    <property type="entry name" value="Rad4, beta-hairpin domain BHD3"/>
    <property type="match status" value="1"/>
</dbReference>
<evidence type="ECO:0000259" key="2">
    <source>
        <dbReference type="Pfam" id="PF10405"/>
    </source>
</evidence>
<sequence length="161" mass="18545">MVGFEFRNGRSHPVFDGIVVCAEFKTAILEAYAEEEERREAEEKKKNEVQAISRWYQLLCSIITRQRLNNRYGVSLSSQTATDNQHMNTKLNAQVVGCHEDEQPLVCPQEDKHRAKLDVQSAAQPEEHEHVFLPEDQSFDEKSLVLIKRCHCGFSVQVEEL</sequence>
<protein>
    <recommendedName>
        <fullName evidence="2">Rad4 beta-hairpin domain-containing protein</fullName>
    </recommendedName>
</protein>
<dbReference type="GO" id="GO:0005737">
    <property type="term" value="C:cytoplasm"/>
    <property type="evidence" value="ECO:0007669"/>
    <property type="project" value="TreeGrafter"/>
</dbReference>
<dbReference type="Proteomes" id="UP000516437">
    <property type="component" value="Chromosome 7"/>
</dbReference>
<evidence type="ECO:0000313" key="4">
    <source>
        <dbReference type="Proteomes" id="UP000516437"/>
    </source>
</evidence>
<name>A0A6A1V885_9ROSI</name>
<comment type="caution">
    <text evidence="3">The sequence shown here is derived from an EMBL/GenBank/DDBJ whole genome shotgun (WGS) entry which is preliminary data.</text>
</comment>